<reference evidence="1" key="1">
    <citation type="submission" date="2018-11" db="EMBL/GenBank/DDBJ databases">
        <authorList>
            <person name="Grassa J C."/>
        </authorList>
    </citation>
    <scope>NUCLEOTIDE SEQUENCE [LARGE SCALE GENOMIC DNA]</scope>
</reference>
<name>A0A803QFQ9_CANSA</name>
<keyword evidence="2" id="KW-1185">Reference proteome</keyword>
<accession>A0A803QFQ9</accession>
<dbReference type="EMBL" id="UZAU01000718">
    <property type="status" value="NOT_ANNOTATED_CDS"/>
    <property type="molecule type" value="Genomic_DNA"/>
</dbReference>
<evidence type="ECO:0000313" key="1">
    <source>
        <dbReference type="EnsemblPlants" id="cds.evm.model.09.31"/>
    </source>
</evidence>
<organism evidence="1 2">
    <name type="scientific">Cannabis sativa</name>
    <name type="common">Hemp</name>
    <name type="synonym">Marijuana</name>
    <dbReference type="NCBI Taxonomy" id="3483"/>
    <lineage>
        <taxon>Eukaryota</taxon>
        <taxon>Viridiplantae</taxon>
        <taxon>Streptophyta</taxon>
        <taxon>Embryophyta</taxon>
        <taxon>Tracheophyta</taxon>
        <taxon>Spermatophyta</taxon>
        <taxon>Magnoliopsida</taxon>
        <taxon>eudicotyledons</taxon>
        <taxon>Gunneridae</taxon>
        <taxon>Pentapetalae</taxon>
        <taxon>rosids</taxon>
        <taxon>fabids</taxon>
        <taxon>Rosales</taxon>
        <taxon>Cannabaceae</taxon>
        <taxon>Cannabis</taxon>
    </lineage>
</organism>
<dbReference type="Proteomes" id="UP000596661">
    <property type="component" value="Chromosome 9"/>
</dbReference>
<reference evidence="1" key="2">
    <citation type="submission" date="2021-03" db="UniProtKB">
        <authorList>
            <consortium name="EnsemblPlants"/>
        </authorList>
    </citation>
    <scope>IDENTIFICATION</scope>
</reference>
<dbReference type="EnsemblPlants" id="evm.model.09.31">
    <property type="protein sequence ID" value="cds.evm.model.09.31"/>
    <property type="gene ID" value="evm.TU.09.31"/>
</dbReference>
<dbReference type="Gramene" id="evm.model.09.31">
    <property type="protein sequence ID" value="cds.evm.model.09.31"/>
    <property type="gene ID" value="evm.TU.09.31"/>
</dbReference>
<sequence>MEFSEADIDDELTMLDDVLDTKKQEEDLEMELKKQSIRKDFADCMTILKHGKEARSSNLYSPLPALRFDGPVMGECGNASGVKIKIERGY</sequence>
<proteinExistence type="predicted"/>
<protein>
    <submittedName>
        <fullName evidence="1">Uncharacterized protein</fullName>
    </submittedName>
</protein>
<dbReference type="AlphaFoldDB" id="A0A803QFQ9"/>
<evidence type="ECO:0000313" key="2">
    <source>
        <dbReference type="Proteomes" id="UP000596661"/>
    </source>
</evidence>